<gene>
    <name evidence="2" type="ORF">CI238_12390</name>
</gene>
<feature type="compositionally biased region" description="Basic residues" evidence="1">
    <location>
        <begin position="425"/>
        <end position="435"/>
    </location>
</feature>
<protein>
    <submittedName>
        <fullName evidence="2">Uncharacterized protein</fullName>
    </submittedName>
</protein>
<name>A0A166NKC3_COLIC</name>
<dbReference type="Proteomes" id="UP000076584">
    <property type="component" value="Unassembled WGS sequence"/>
</dbReference>
<evidence type="ECO:0000313" key="2">
    <source>
        <dbReference type="EMBL" id="KZL65770.1"/>
    </source>
</evidence>
<feature type="region of interest" description="Disordered" evidence="1">
    <location>
        <begin position="413"/>
        <end position="445"/>
    </location>
</feature>
<reference evidence="2 3" key="1">
    <citation type="submission" date="2015-06" db="EMBL/GenBank/DDBJ databases">
        <title>Survival trade-offs in plant roots during colonization by closely related pathogenic and mutualistic fungi.</title>
        <authorList>
            <person name="Hacquard S."/>
            <person name="Kracher B."/>
            <person name="Hiruma K."/>
            <person name="Weinman A."/>
            <person name="Muench P."/>
            <person name="Garrido Oter R."/>
            <person name="Ver Loren van Themaat E."/>
            <person name="Dallerey J.-F."/>
            <person name="Damm U."/>
            <person name="Henrissat B."/>
            <person name="Lespinet O."/>
            <person name="Thon M."/>
            <person name="Kemen E."/>
            <person name="McHardy A.C."/>
            <person name="Schulze-Lefert P."/>
            <person name="O'Connell R.J."/>
        </authorList>
    </citation>
    <scope>NUCLEOTIDE SEQUENCE [LARGE SCALE GENOMIC DNA]</scope>
    <source>
        <strain evidence="2 3">MAFF 238704</strain>
    </source>
</reference>
<keyword evidence="3" id="KW-1185">Reference proteome</keyword>
<comment type="caution">
    <text evidence="2">The sequence shown here is derived from an EMBL/GenBank/DDBJ whole genome shotgun (WGS) entry which is preliminary data.</text>
</comment>
<dbReference type="AlphaFoldDB" id="A0A166NKC3"/>
<dbReference type="EMBL" id="LFIW01002597">
    <property type="protein sequence ID" value="KZL65770.1"/>
    <property type="molecule type" value="Genomic_DNA"/>
</dbReference>
<evidence type="ECO:0000313" key="3">
    <source>
        <dbReference type="Proteomes" id="UP000076584"/>
    </source>
</evidence>
<organism evidence="2 3">
    <name type="scientific">Colletotrichum incanum</name>
    <name type="common">Soybean anthracnose fungus</name>
    <dbReference type="NCBI Taxonomy" id="1573173"/>
    <lineage>
        <taxon>Eukaryota</taxon>
        <taxon>Fungi</taxon>
        <taxon>Dikarya</taxon>
        <taxon>Ascomycota</taxon>
        <taxon>Pezizomycotina</taxon>
        <taxon>Sordariomycetes</taxon>
        <taxon>Hypocreomycetidae</taxon>
        <taxon>Glomerellales</taxon>
        <taxon>Glomerellaceae</taxon>
        <taxon>Colletotrichum</taxon>
        <taxon>Colletotrichum spaethianum species complex</taxon>
    </lineage>
</organism>
<feature type="region of interest" description="Disordered" evidence="1">
    <location>
        <begin position="22"/>
        <end position="63"/>
    </location>
</feature>
<sequence length="644" mass="73207">MVAILVAVCPIESCNPRQTIIDPRDYLPPQPLQPLQPLQPKKPQKLDYAQPKSQFDDDEGEEKRDGRFFSRLFESVRSGFRLSTVLQARSMDCVEVKVEQLASEHRLSLMDVDNVVAQTLEGDLFLHCDSVEEFNSLGHLVDNFDVQLHCLGGVLFRLNPPAWEALALVVDDTVSSRECVEQFFMLCRSVARLGLLVVKPAEAASLLREAKGNGEDSRLVDISQHPRLTSLWRLWVYCMVSLAGFEDGKCMSYQESWLRGRSERAPPAMGLVKRMGRDAKLAKSGPVLGHSNRHGTDRRAHTAYIVDMRSMWIELKAKWQGKVLERSRNPAEGVSIDQSLMQILGRRDGPSVVERTVRQSREINRFQFDWTIDMFMSRPLSAVGRVCLRAFVSVCDVRNVYAEINPVCAMPAKRKQRYGQERTRPPRRKKPRREKSRLADPGLPADPYTTADKISAILVRFKTEAGPYVHPNPISFTDGTTKDSWKDTLPDIDIDKRDHLGDFLRVPIHGRTCRIGFFSCPQANWVGTGNDWQGDPWHCFAAMLVNDEKKGKHLLVYDSDAKEGIGEDARISSVLRGLQRNLWSKIDQRCGLAAVWYSTNRSNYGSGRCLYYALRQVQSWASMPDRAFQKDDLRVLEFIPLVKK</sequence>
<accession>A0A166NKC3</accession>
<evidence type="ECO:0000256" key="1">
    <source>
        <dbReference type="SAM" id="MobiDB-lite"/>
    </source>
</evidence>
<proteinExistence type="predicted"/>